<keyword evidence="3 5" id="KW-1133">Transmembrane helix</keyword>
<evidence type="ECO:0000259" key="6">
    <source>
        <dbReference type="PROSITE" id="PS50850"/>
    </source>
</evidence>
<feature type="transmembrane region" description="Helical" evidence="5">
    <location>
        <begin position="252"/>
        <end position="270"/>
    </location>
</feature>
<feature type="transmembrane region" description="Helical" evidence="5">
    <location>
        <begin position="14"/>
        <end position="36"/>
    </location>
</feature>
<gene>
    <name evidence="7" type="ORF">ACFOOI_06290</name>
</gene>
<feature type="domain" description="Major facilitator superfamily (MFS) profile" evidence="6">
    <location>
        <begin position="15"/>
        <end position="393"/>
    </location>
</feature>
<accession>A0ABV7YT77</accession>
<dbReference type="Pfam" id="PF07690">
    <property type="entry name" value="MFS_1"/>
    <property type="match status" value="1"/>
</dbReference>
<evidence type="ECO:0000256" key="4">
    <source>
        <dbReference type="ARBA" id="ARBA00023136"/>
    </source>
</evidence>
<comment type="subcellular location">
    <subcellularLocation>
        <location evidence="1">Membrane</location>
        <topology evidence="1">Multi-pass membrane protein</topology>
    </subcellularLocation>
</comment>
<name>A0ABV7YT77_9BACT</name>
<feature type="transmembrane region" description="Helical" evidence="5">
    <location>
        <begin position="56"/>
        <end position="76"/>
    </location>
</feature>
<dbReference type="Proteomes" id="UP001595616">
    <property type="component" value="Unassembled WGS sequence"/>
</dbReference>
<keyword evidence="2 5" id="KW-0812">Transmembrane</keyword>
<dbReference type="PANTHER" id="PTHR23508">
    <property type="entry name" value="CARBOXYLIC ACID TRANSPORTER PROTEIN HOMOLOG"/>
    <property type="match status" value="1"/>
</dbReference>
<evidence type="ECO:0000256" key="1">
    <source>
        <dbReference type="ARBA" id="ARBA00004141"/>
    </source>
</evidence>
<dbReference type="EMBL" id="JBHRYQ010000001">
    <property type="protein sequence ID" value="MFC3810255.1"/>
    <property type="molecule type" value="Genomic_DNA"/>
</dbReference>
<keyword evidence="8" id="KW-1185">Reference proteome</keyword>
<dbReference type="Gene3D" id="1.20.1250.20">
    <property type="entry name" value="MFS general substrate transporter like domains"/>
    <property type="match status" value="2"/>
</dbReference>
<evidence type="ECO:0000256" key="3">
    <source>
        <dbReference type="ARBA" id="ARBA00022989"/>
    </source>
</evidence>
<feature type="transmembrane region" description="Helical" evidence="5">
    <location>
        <begin position="335"/>
        <end position="356"/>
    </location>
</feature>
<dbReference type="PANTHER" id="PTHR23508:SF10">
    <property type="entry name" value="CARBOXYLIC ACID TRANSPORTER PROTEIN HOMOLOG"/>
    <property type="match status" value="1"/>
</dbReference>
<feature type="transmembrane region" description="Helical" evidence="5">
    <location>
        <begin position="303"/>
        <end position="323"/>
    </location>
</feature>
<dbReference type="SUPFAM" id="SSF103473">
    <property type="entry name" value="MFS general substrate transporter"/>
    <property type="match status" value="1"/>
</dbReference>
<comment type="caution">
    <text evidence="7">The sequence shown here is derived from an EMBL/GenBank/DDBJ whole genome shotgun (WGS) entry which is preliminary data.</text>
</comment>
<feature type="transmembrane region" description="Helical" evidence="5">
    <location>
        <begin position="279"/>
        <end position="297"/>
    </location>
</feature>
<feature type="transmembrane region" description="Helical" evidence="5">
    <location>
        <begin position="110"/>
        <end position="131"/>
    </location>
</feature>
<feature type="transmembrane region" description="Helical" evidence="5">
    <location>
        <begin position="171"/>
        <end position="195"/>
    </location>
</feature>
<dbReference type="PROSITE" id="PS50850">
    <property type="entry name" value="MFS"/>
    <property type="match status" value="1"/>
</dbReference>
<dbReference type="InterPro" id="IPR020846">
    <property type="entry name" value="MFS_dom"/>
</dbReference>
<reference evidence="8" key="1">
    <citation type="journal article" date="2019" name="Int. J. Syst. Evol. Microbiol.">
        <title>The Global Catalogue of Microorganisms (GCM) 10K type strain sequencing project: providing services to taxonomists for standard genome sequencing and annotation.</title>
        <authorList>
            <consortium name="The Broad Institute Genomics Platform"/>
            <consortium name="The Broad Institute Genome Sequencing Center for Infectious Disease"/>
            <person name="Wu L."/>
            <person name="Ma J."/>
        </authorList>
    </citation>
    <scope>NUCLEOTIDE SEQUENCE [LARGE SCALE GENOMIC DNA]</scope>
    <source>
        <strain evidence="8">CECT 7956</strain>
    </source>
</reference>
<feature type="transmembrane region" description="Helical" evidence="5">
    <location>
        <begin position="143"/>
        <end position="165"/>
    </location>
</feature>
<dbReference type="InterPro" id="IPR011701">
    <property type="entry name" value="MFS"/>
</dbReference>
<proteinExistence type="predicted"/>
<evidence type="ECO:0000313" key="8">
    <source>
        <dbReference type="Proteomes" id="UP001595616"/>
    </source>
</evidence>
<evidence type="ECO:0000256" key="2">
    <source>
        <dbReference type="ARBA" id="ARBA00022692"/>
    </source>
</evidence>
<dbReference type="RefSeq" id="WP_379836230.1">
    <property type="nucleotide sequence ID" value="NZ_JBHRYQ010000001.1"/>
</dbReference>
<organism evidence="7 8">
    <name type="scientific">Lacihabitans lacunae</name>
    <dbReference type="NCBI Taxonomy" id="1028214"/>
    <lineage>
        <taxon>Bacteria</taxon>
        <taxon>Pseudomonadati</taxon>
        <taxon>Bacteroidota</taxon>
        <taxon>Cytophagia</taxon>
        <taxon>Cytophagales</taxon>
        <taxon>Leadbetterellaceae</taxon>
        <taxon>Lacihabitans</taxon>
    </lineage>
</organism>
<evidence type="ECO:0000313" key="7">
    <source>
        <dbReference type="EMBL" id="MFC3810255.1"/>
    </source>
</evidence>
<feature type="transmembrane region" description="Helical" evidence="5">
    <location>
        <begin position="216"/>
        <end position="240"/>
    </location>
</feature>
<keyword evidence="4 5" id="KW-0472">Membrane</keyword>
<protein>
    <submittedName>
        <fullName evidence="7">MFS transporter</fullName>
    </submittedName>
</protein>
<feature type="transmembrane region" description="Helical" evidence="5">
    <location>
        <begin position="85"/>
        <end position="104"/>
    </location>
</feature>
<dbReference type="InterPro" id="IPR036259">
    <property type="entry name" value="MFS_trans_sf"/>
</dbReference>
<feature type="transmembrane region" description="Helical" evidence="5">
    <location>
        <begin position="371"/>
        <end position="388"/>
    </location>
</feature>
<evidence type="ECO:0000256" key="5">
    <source>
        <dbReference type="SAM" id="Phobius"/>
    </source>
</evidence>
<sequence length="398" mass="45889">MKVRNLIDLIKKNITLLTVCCAYFSNVFIVNLAYVLKKGPFDFFRISELEMVHANSQSLIAQHSGMLIGVLVFGFLADRKGRMKILFFSVFLFAVSTFLIGIVTNFKLFLVLKFITGFGIASEFGIGLVIVVEKYGNKIRSYYVAFVAIFGYLAMFLVAFLAKHVEWQNLYIFGGLVSLFIMIFRFSTFESDIFIKFKKSPKREFLFFETKNFKGLFYLVLTILPIYFMSASANFISVSYFKDIKLNISDSVQYFALGGISCIVFSAVFSKKLRSRKGVILFNIVLLFVTFVAFFYVEMTPRFHLFFSFLFGLFGTYQFELLLFSIESFSTQMRAFATTLVYGLGRSSVFLFSLLIPKVDFFFSDYKKTCFLILTILCLLAIFSLSKLKEHYNRDLNF</sequence>